<keyword evidence="8" id="KW-1267">Proteomics identification</keyword>
<dbReference type="GO" id="GO:0004722">
    <property type="term" value="F:protein serine/threonine phosphatase activity"/>
    <property type="evidence" value="ECO:0000318"/>
    <property type="project" value="GO_Central"/>
</dbReference>
<dbReference type="InterPro" id="IPR036457">
    <property type="entry name" value="PPM-type-like_dom_sf"/>
</dbReference>
<evidence type="ECO:0007829" key="8">
    <source>
        <dbReference type="PeptideAtlas" id="A0A804PBQ6"/>
    </source>
</evidence>
<dbReference type="InParanoid" id="A0A804PBQ6"/>
<evidence type="ECO:0000256" key="2">
    <source>
        <dbReference type="ARBA" id="ARBA00048336"/>
    </source>
</evidence>
<dbReference type="GO" id="GO:0046872">
    <property type="term" value="F:metal ion binding"/>
    <property type="evidence" value="ECO:0007669"/>
    <property type="project" value="UniProtKB-UniRule"/>
</dbReference>
<feature type="compositionally biased region" description="Basic and acidic residues" evidence="4">
    <location>
        <begin position="320"/>
        <end position="333"/>
    </location>
</feature>
<keyword evidence="3" id="KW-0904">Protein phosphatase</keyword>
<evidence type="ECO:0000256" key="1">
    <source>
        <dbReference type="ARBA" id="ARBA00047761"/>
    </source>
</evidence>
<keyword evidence="3" id="KW-0460">Magnesium</keyword>
<comment type="catalytic activity">
    <reaction evidence="2 3">
        <text>O-phospho-L-threonyl-[protein] + H2O = L-threonyl-[protein] + phosphate</text>
        <dbReference type="Rhea" id="RHEA:47004"/>
        <dbReference type="Rhea" id="RHEA-COMP:11060"/>
        <dbReference type="Rhea" id="RHEA-COMP:11605"/>
        <dbReference type="ChEBI" id="CHEBI:15377"/>
        <dbReference type="ChEBI" id="CHEBI:30013"/>
        <dbReference type="ChEBI" id="CHEBI:43474"/>
        <dbReference type="ChEBI" id="CHEBI:61977"/>
        <dbReference type="EC" id="3.1.3.16"/>
    </reaction>
</comment>
<dbReference type="InterPro" id="IPR039123">
    <property type="entry name" value="PPTC7"/>
</dbReference>
<feature type="domain" description="PPM-type phosphatase" evidence="5">
    <location>
        <begin position="346"/>
        <end position="584"/>
    </location>
</feature>
<comment type="cofactor">
    <cofactor evidence="3">
        <name>Mg(2+)</name>
        <dbReference type="ChEBI" id="CHEBI:18420"/>
    </cofactor>
</comment>
<name>A0A804PBQ6_MAIZE</name>
<dbReference type="SMART" id="SM00331">
    <property type="entry name" value="PP2C_SIG"/>
    <property type="match status" value="1"/>
</dbReference>
<dbReference type="Proteomes" id="UP000007305">
    <property type="component" value="Chromosome 5"/>
</dbReference>
<evidence type="ECO:0000313" key="7">
    <source>
        <dbReference type="Proteomes" id="UP000007305"/>
    </source>
</evidence>
<dbReference type="InterPro" id="IPR001932">
    <property type="entry name" value="PPM-type_phosphatase-like_dom"/>
</dbReference>
<protein>
    <recommendedName>
        <fullName evidence="3">Protein phosphatase</fullName>
        <ecNumber evidence="3">3.1.3.16</ecNumber>
    </recommendedName>
</protein>
<sequence length="594" mass="61914">MAELPLAAGLMDLRNCKLSPKPAPPLPLPALRRMHTSATATTAPSPRHAVPELHSTTGKRYLVSTLSPVPSLFVLVADLGVLSPRAELADGSIVFRFGHPKSKALEPEPASVKTSPYSRVAPASGAVPGSQMEPEIDSEHGLDGVRIGTTAGVEKPSPNAAAEAWPTPPPPDAGAVTGATSAALEEAPEQEAGSNAAVEEVDTRPSSAESLVPSRSEDGPKGDGVAVEAGMPTSGAAMDTIETALEGRGASEDDSAVDVSGGLDEAATSGLEDSEAASEGSTAQDFYTDVETESSGSSSDEQRAEFGFSLPPPEQVSNKADWKNDTSEVKSSDRMIPIAQRTRVLSSGAAILPHPSKVATGGEDAYFIAANGWFGVADGVGQWSFEGINAGLYARELMDGCKKFVTENQGDPDLRPEQILSKAVDEACSPGSCTVLVAHFDGQALQASNIGDSGFIVIRNGEVFKKSKPTLYGFNFPLQIQKGDDPSKFVQNYAIDLEDGDAIVTATDGLFDNVYEHEIAGIVSKSLQADLEPAEIAEHLAVKAQEVGRSGAGRSPFSDAALSAGYLGYSGGKLDDIAVVVSIVRTEIQEDRLR</sequence>
<dbReference type="SMART" id="SM00332">
    <property type="entry name" value="PP2Cc"/>
    <property type="match status" value="1"/>
</dbReference>
<accession>A0A804PBQ6</accession>
<feature type="region of interest" description="Disordered" evidence="4">
    <location>
        <begin position="103"/>
        <end position="234"/>
    </location>
</feature>
<keyword evidence="3" id="KW-0464">Manganese</keyword>
<dbReference type="EnsemblPlants" id="Zm00001eb223950_T003">
    <property type="protein sequence ID" value="Zm00001eb223950_P003"/>
    <property type="gene ID" value="Zm00001eb223950"/>
</dbReference>
<dbReference type="PANTHER" id="PTHR12320">
    <property type="entry name" value="PROTEIN PHOSPHATASE 2C"/>
    <property type="match status" value="1"/>
</dbReference>
<dbReference type="OrthoDB" id="60843at2759"/>
<keyword evidence="3" id="KW-0479">Metal-binding</keyword>
<dbReference type="Gene3D" id="3.60.40.10">
    <property type="entry name" value="PPM-type phosphatase domain"/>
    <property type="match status" value="2"/>
</dbReference>
<keyword evidence="3" id="KW-0378">Hydrolase</keyword>
<reference evidence="6" key="3">
    <citation type="submission" date="2021-05" db="UniProtKB">
        <authorList>
            <consortium name="EnsemblPlants"/>
        </authorList>
    </citation>
    <scope>IDENTIFICATION</scope>
    <source>
        <strain evidence="6">cv. B73</strain>
    </source>
</reference>
<comment type="similarity">
    <text evidence="3">Belongs to the PP2C family.</text>
</comment>
<comment type="catalytic activity">
    <reaction evidence="1 3">
        <text>O-phospho-L-seryl-[protein] + H2O = L-seryl-[protein] + phosphate</text>
        <dbReference type="Rhea" id="RHEA:20629"/>
        <dbReference type="Rhea" id="RHEA-COMP:9863"/>
        <dbReference type="Rhea" id="RHEA-COMP:11604"/>
        <dbReference type="ChEBI" id="CHEBI:15377"/>
        <dbReference type="ChEBI" id="CHEBI:29999"/>
        <dbReference type="ChEBI" id="CHEBI:43474"/>
        <dbReference type="ChEBI" id="CHEBI:83421"/>
        <dbReference type="EC" id="3.1.3.16"/>
    </reaction>
</comment>
<dbReference type="PANTHER" id="PTHR12320:SF1">
    <property type="entry name" value="PROTEIN PHOSPHATASE PTC7 HOMOLOG"/>
    <property type="match status" value="1"/>
</dbReference>
<reference evidence="6" key="2">
    <citation type="submission" date="2019-07" db="EMBL/GenBank/DDBJ databases">
        <authorList>
            <person name="Seetharam A."/>
            <person name="Woodhouse M."/>
            <person name="Cannon E."/>
        </authorList>
    </citation>
    <scope>NUCLEOTIDE SEQUENCE [LARGE SCALE GENOMIC DNA]</scope>
    <source>
        <strain evidence="6">cv. B73</strain>
    </source>
</reference>
<feature type="region of interest" description="Disordered" evidence="4">
    <location>
        <begin position="266"/>
        <end position="333"/>
    </location>
</feature>
<dbReference type="PROSITE" id="PS51746">
    <property type="entry name" value="PPM_2"/>
    <property type="match status" value="1"/>
</dbReference>
<gene>
    <name evidence="6" type="primary">LOC100285253</name>
</gene>
<dbReference type="AlphaFoldDB" id="A0A804PBQ6"/>
<dbReference type="Pfam" id="PF07228">
    <property type="entry name" value="SpoIIE"/>
    <property type="match status" value="1"/>
</dbReference>
<evidence type="ECO:0000256" key="4">
    <source>
        <dbReference type="SAM" id="MobiDB-lite"/>
    </source>
</evidence>
<evidence type="ECO:0000259" key="5">
    <source>
        <dbReference type="PROSITE" id="PS51746"/>
    </source>
</evidence>
<reference evidence="7" key="1">
    <citation type="journal article" date="2009" name="Science">
        <title>The B73 maize genome: complexity, diversity, and dynamics.</title>
        <authorList>
            <person name="Schnable P.S."/>
            <person name="Ware D."/>
            <person name="Fulton R.S."/>
            <person name="Stein J.C."/>
            <person name="Wei F."/>
            <person name="Pasternak S."/>
            <person name="Liang C."/>
            <person name="Zhang J."/>
            <person name="Fulton L."/>
            <person name="Graves T.A."/>
            <person name="Minx P."/>
            <person name="Reily A.D."/>
            <person name="Courtney L."/>
            <person name="Kruchowski S.S."/>
            <person name="Tomlinson C."/>
            <person name="Strong C."/>
            <person name="Delehaunty K."/>
            <person name="Fronick C."/>
            <person name="Courtney B."/>
            <person name="Rock S.M."/>
            <person name="Belter E."/>
            <person name="Du F."/>
            <person name="Kim K."/>
            <person name="Abbott R.M."/>
            <person name="Cotton M."/>
            <person name="Levy A."/>
            <person name="Marchetto P."/>
            <person name="Ochoa K."/>
            <person name="Jackson S.M."/>
            <person name="Gillam B."/>
            <person name="Chen W."/>
            <person name="Yan L."/>
            <person name="Higginbotham J."/>
            <person name="Cardenas M."/>
            <person name="Waligorski J."/>
            <person name="Applebaum E."/>
            <person name="Phelps L."/>
            <person name="Falcone J."/>
            <person name="Kanchi K."/>
            <person name="Thane T."/>
            <person name="Scimone A."/>
            <person name="Thane N."/>
            <person name="Henke J."/>
            <person name="Wang T."/>
            <person name="Ruppert J."/>
            <person name="Shah N."/>
            <person name="Rotter K."/>
            <person name="Hodges J."/>
            <person name="Ingenthron E."/>
            <person name="Cordes M."/>
            <person name="Kohlberg S."/>
            <person name="Sgro J."/>
            <person name="Delgado B."/>
            <person name="Mead K."/>
            <person name="Chinwalla A."/>
            <person name="Leonard S."/>
            <person name="Crouse K."/>
            <person name="Collura K."/>
            <person name="Kudrna D."/>
            <person name="Currie J."/>
            <person name="He R."/>
            <person name="Angelova A."/>
            <person name="Rajasekar S."/>
            <person name="Mueller T."/>
            <person name="Lomeli R."/>
            <person name="Scara G."/>
            <person name="Ko A."/>
            <person name="Delaney K."/>
            <person name="Wissotski M."/>
            <person name="Lopez G."/>
            <person name="Campos D."/>
            <person name="Braidotti M."/>
            <person name="Ashley E."/>
            <person name="Golser W."/>
            <person name="Kim H."/>
            <person name="Lee S."/>
            <person name="Lin J."/>
            <person name="Dujmic Z."/>
            <person name="Kim W."/>
            <person name="Talag J."/>
            <person name="Zuccolo A."/>
            <person name="Fan C."/>
            <person name="Sebastian A."/>
            <person name="Kramer M."/>
            <person name="Spiegel L."/>
            <person name="Nascimento L."/>
            <person name="Zutavern T."/>
            <person name="Miller B."/>
            <person name="Ambroise C."/>
            <person name="Muller S."/>
            <person name="Spooner W."/>
            <person name="Narechania A."/>
            <person name="Ren L."/>
            <person name="Wei S."/>
            <person name="Kumari S."/>
            <person name="Faga B."/>
            <person name="Levy M.J."/>
            <person name="McMahan L."/>
            <person name="Van Buren P."/>
            <person name="Vaughn M.W."/>
            <person name="Ying K."/>
            <person name="Yeh C.-T."/>
            <person name="Emrich S.J."/>
            <person name="Jia Y."/>
            <person name="Kalyanaraman A."/>
            <person name="Hsia A.-P."/>
            <person name="Barbazuk W.B."/>
            <person name="Baucom R.S."/>
            <person name="Brutnell T.P."/>
            <person name="Carpita N.C."/>
            <person name="Chaparro C."/>
            <person name="Chia J.-M."/>
            <person name="Deragon J.-M."/>
            <person name="Estill J.C."/>
            <person name="Fu Y."/>
            <person name="Jeddeloh J.A."/>
            <person name="Han Y."/>
            <person name="Lee H."/>
            <person name="Li P."/>
            <person name="Lisch D.R."/>
            <person name="Liu S."/>
            <person name="Liu Z."/>
            <person name="Nagel D.H."/>
            <person name="McCann M.C."/>
            <person name="SanMiguel P."/>
            <person name="Myers A.M."/>
            <person name="Nettleton D."/>
            <person name="Nguyen J."/>
            <person name="Penning B.W."/>
            <person name="Ponnala L."/>
            <person name="Schneider K.L."/>
            <person name="Schwartz D.C."/>
            <person name="Sharma A."/>
            <person name="Soderlund C."/>
            <person name="Springer N.M."/>
            <person name="Sun Q."/>
            <person name="Wang H."/>
            <person name="Waterman M."/>
            <person name="Westerman R."/>
            <person name="Wolfgruber T.K."/>
            <person name="Yang L."/>
            <person name="Yu Y."/>
            <person name="Zhang L."/>
            <person name="Zhou S."/>
            <person name="Zhu Q."/>
            <person name="Bennetzen J.L."/>
            <person name="Dawe R.K."/>
            <person name="Jiang J."/>
            <person name="Jiang N."/>
            <person name="Presting G.G."/>
            <person name="Wessler S.R."/>
            <person name="Aluru S."/>
            <person name="Martienssen R.A."/>
            <person name="Clifton S.W."/>
            <person name="McCombie W.R."/>
            <person name="Wing R.A."/>
            <person name="Wilson R.K."/>
        </authorList>
    </citation>
    <scope>NUCLEOTIDE SEQUENCE [LARGE SCALE GENOMIC DNA]</scope>
    <source>
        <strain evidence="7">cv. B73</strain>
    </source>
</reference>
<dbReference type="EC" id="3.1.3.16" evidence="3"/>
<evidence type="ECO:0000313" key="6">
    <source>
        <dbReference type="EnsemblPlants" id="Zm00001eb223950_P003"/>
    </source>
</evidence>
<keyword evidence="7" id="KW-1185">Reference proteome</keyword>
<comment type="cofactor">
    <cofactor evidence="3">
        <name>Mn(2+)</name>
        <dbReference type="ChEBI" id="CHEBI:29035"/>
    </cofactor>
</comment>
<evidence type="ECO:0000256" key="3">
    <source>
        <dbReference type="RuleBase" id="RU366020"/>
    </source>
</evidence>
<organism evidence="6 7">
    <name type="scientific">Zea mays</name>
    <name type="common">Maize</name>
    <dbReference type="NCBI Taxonomy" id="4577"/>
    <lineage>
        <taxon>Eukaryota</taxon>
        <taxon>Viridiplantae</taxon>
        <taxon>Streptophyta</taxon>
        <taxon>Embryophyta</taxon>
        <taxon>Tracheophyta</taxon>
        <taxon>Spermatophyta</taxon>
        <taxon>Magnoliopsida</taxon>
        <taxon>Liliopsida</taxon>
        <taxon>Poales</taxon>
        <taxon>Poaceae</taxon>
        <taxon>PACMAD clade</taxon>
        <taxon>Panicoideae</taxon>
        <taxon>Andropogonodae</taxon>
        <taxon>Andropogoneae</taxon>
        <taxon>Tripsacinae</taxon>
        <taxon>Zea</taxon>
    </lineage>
</organism>
<dbReference type="SUPFAM" id="SSF81606">
    <property type="entry name" value="PP2C-like"/>
    <property type="match status" value="1"/>
</dbReference>
<proteinExistence type="evidence at protein level"/>
<dbReference type="Gramene" id="Zm00001eb223950_T003">
    <property type="protein sequence ID" value="Zm00001eb223950_P003"/>
    <property type="gene ID" value="Zm00001eb223950"/>
</dbReference>